<gene>
    <name evidence="1" type="ORF">IEO21_08193</name>
</gene>
<accession>A0A8H7NWL7</accession>
<name>A0A8H7NWL7_9APHY</name>
<dbReference type="Proteomes" id="UP000639403">
    <property type="component" value="Unassembled WGS sequence"/>
</dbReference>
<reference evidence="1" key="1">
    <citation type="submission" date="2020-11" db="EMBL/GenBank/DDBJ databases">
        <authorList>
            <person name="Koelle M."/>
            <person name="Horta M.A.C."/>
            <person name="Nowrousian M."/>
            <person name="Ohm R.A."/>
            <person name="Benz P."/>
            <person name="Pilgard A."/>
        </authorList>
    </citation>
    <scope>NUCLEOTIDE SEQUENCE</scope>
    <source>
        <strain evidence="1">FPRL280</strain>
    </source>
</reference>
<sequence>MSGDKALSDAERRAEADELFGTLDDVEERWRDRQLYFERRGYMLRPRYRPGWVPSWRKNGQNPTFAEDAAVLPVGHYISMYDEPRFTNKSARNENISSTPLGYQTRNSFI</sequence>
<reference evidence="1" key="2">
    <citation type="journal article" name="Front. Microbiol.">
        <title>Degradative Capacity of Two Strains of Rhodonia placenta: From Phenotype to Genotype.</title>
        <authorList>
            <person name="Kolle M."/>
            <person name="Horta M.A.C."/>
            <person name="Nowrousian M."/>
            <person name="Ohm R.A."/>
            <person name="Benz J.P."/>
            <person name="Pilgard A."/>
        </authorList>
    </citation>
    <scope>NUCLEOTIDE SEQUENCE</scope>
    <source>
        <strain evidence="1">FPRL280</strain>
    </source>
</reference>
<dbReference type="EMBL" id="JADOXO010000272">
    <property type="protein sequence ID" value="KAF9807497.1"/>
    <property type="molecule type" value="Genomic_DNA"/>
</dbReference>
<evidence type="ECO:0000313" key="2">
    <source>
        <dbReference type="Proteomes" id="UP000639403"/>
    </source>
</evidence>
<protein>
    <submittedName>
        <fullName evidence="1">Uncharacterized protein</fullName>
    </submittedName>
</protein>
<proteinExistence type="predicted"/>
<evidence type="ECO:0000313" key="1">
    <source>
        <dbReference type="EMBL" id="KAF9807497.1"/>
    </source>
</evidence>
<comment type="caution">
    <text evidence="1">The sequence shown here is derived from an EMBL/GenBank/DDBJ whole genome shotgun (WGS) entry which is preliminary data.</text>
</comment>
<dbReference type="AlphaFoldDB" id="A0A8H7NWL7"/>
<organism evidence="1 2">
    <name type="scientific">Rhodonia placenta</name>
    <dbReference type="NCBI Taxonomy" id="104341"/>
    <lineage>
        <taxon>Eukaryota</taxon>
        <taxon>Fungi</taxon>
        <taxon>Dikarya</taxon>
        <taxon>Basidiomycota</taxon>
        <taxon>Agaricomycotina</taxon>
        <taxon>Agaricomycetes</taxon>
        <taxon>Polyporales</taxon>
        <taxon>Adustoporiaceae</taxon>
        <taxon>Rhodonia</taxon>
    </lineage>
</organism>